<dbReference type="RefSeq" id="WP_005947666.1">
    <property type="nucleotide sequence ID" value="NZ_GG657680.1"/>
</dbReference>
<organism evidence="1 2">
    <name type="scientific">Blautia hydrogenotrophica (strain DSM 10507 / JCM 14656 / S5a33)</name>
    <name type="common">Ruminococcus hydrogenotrophicus</name>
    <dbReference type="NCBI Taxonomy" id="476272"/>
    <lineage>
        <taxon>Bacteria</taxon>
        <taxon>Bacillati</taxon>
        <taxon>Bacillota</taxon>
        <taxon>Clostridia</taxon>
        <taxon>Lachnospirales</taxon>
        <taxon>Lachnospiraceae</taxon>
        <taxon>Blautia</taxon>
    </lineage>
</organism>
<proteinExistence type="predicted"/>
<evidence type="ECO:0000313" key="2">
    <source>
        <dbReference type="Proteomes" id="UP000003100"/>
    </source>
</evidence>
<evidence type="ECO:0000313" key="1">
    <source>
        <dbReference type="EMBL" id="EEG49579.1"/>
    </source>
</evidence>
<sequence>MKEVYYMEHTGHIKINRKNVPYHLVDDKVTLIPFDTYSALIPSEIKEKEIIKGITTGNREVAFLNCKYSSNRLAYQVLIISSCNTGLYEDISSFDRICFEGKPVNVFAGPGRAYISEDGYDISERMKSITPRNWDDLNTETNLKIKNREMKLSIDYCIWHNKKFIETSMGEAIPRFCIEYNKTLSIKNIPAIYLQVYDFFSFLSFRRNVTFDKIYIQRKIEGKYAKAAEVIVNSKNFGDYNNTERNSIIIDDCRKNFGSLFKCVVQRRSQKIYDNFYIPKNGKESSQLTYEKFLSCALSLESEYARLYPSKKDENEKFAYIQGLFQESADKMDMLFALAAENRISRDEFEKCFYGDVNSRLKIFFDSMSKTKAKSYQSYYVKIVDALSKIDYSLGEKYKNALNMHMDLVKPVIDRMSSANGVAFPSANEAGKIFADFRNGIAHGNPPDIEKIHCVLFEVARALIYIMILKNAGIDEESIKNIVKKLF</sequence>
<dbReference type="HOGENOM" id="CLU_559817_0_0_9"/>
<dbReference type="AlphaFoldDB" id="C0CKX7"/>
<accession>C0CKX7</accession>
<gene>
    <name evidence="1" type="ORF">RUMHYD_01497</name>
</gene>
<dbReference type="PATRIC" id="fig|476272.21.peg.2844"/>
<evidence type="ECO:0008006" key="3">
    <source>
        <dbReference type="Google" id="ProtNLM"/>
    </source>
</evidence>
<reference evidence="1 2" key="2">
    <citation type="submission" date="2009-02" db="EMBL/GenBank/DDBJ databases">
        <title>Draft genome sequence of Blautia hydrogenotrophica DSM 10507 (Ruminococcus hydrogenotrophicus DSM 10507).</title>
        <authorList>
            <person name="Sudarsanam P."/>
            <person name="Ley R."/>
            <person name="Guruge J."/>
            <person name="Turnbaugh P.J."/>
            <person name="Mahowald M."/>
            <person name="Liep D."/>
            <person name="Gordon J."/>
        </authorList>
    </citation>
    <scope>NUCLEOTIDE SEQUENCE [LARGE SCALE GENOMIC DNA]</scope>
    <source>
        <strain evidence="2">DSM 10507 / JCM 14656 / S5a33</strain>
    </source>
</reference>
<protein>
    <recommendedName>
        <fullName evidence="3">ApeA N-terminal domain-containing protein</fullName>
    </recommendedName>
</protein>
<reference evidence="1 2" key="1">
    <citation type="submission" date="2009-01" db="EMBL/GenBank/DDBJ databases">
        <authorList>
            <person name="Fulton L."/>
            <person name="Clifton S."/>
            <person name="Fulton B."/>
            <person name="Xu J."/>
            <person name="Minx P."/>
            <person name="Pepin K.H."/>
            <person name="Johnson M."/>
            <person name="Bhonagiri V."/>
            <person name="Nash W.E."/>
            <person name="Mardis E.R."/>
            <person name="Wilson R.K."/>
        </authorList>
    </citation>
    <scope>NUCLEOTIDE SEQUENCE [LARGE SCALE GENOMIC DNA]</scope>
    <source>
        <strain evidence="2">DSM 10507 / JCM 14656 / S5a33</strain>
    </source>
</reference>
<keyword evidence="2" id="KW-1185">Reference proteome</keyword>
<comment type="caution">
    <text evidence="1">The sequence shown here is derived from an EMBL/GenBank/DDBJ whole genome shotgun (WGS) entry which is preliminary data.</text>
</comment>
<dbReference type="EMBL" id="ACBZ01000073">
    <property type="protein sequence ID" value="EEG49579.1"/>
    <property type="molecule type" value="Genomic_DNA"/>
</dbReference>
<dbReference type="Proteomes" id="UP000003100">
    <property type="component" value="Unassembled WGS sequence"/>
</dbReference>
<name>C0CKX7_BLAHS</name>